<sequence length="103" mass="12069">MHHTIEEQHVFPFLAQRMPQFAKDKDGAHIRSHEGIHDGLERLSSLLAKWRKSPSTYSPSEMRSCLDGFREVLFHHLDEEVADLRGENLKKYFTLKEIEQLPV</sequence>
<dbReference type="InterPro" id="IPR012312">
    <property type="entry name" value="Hemerythrin-like"/>
</dbReference>
<dbReference type="Pfam" id="PF01814">
    <property type="entry name" value="Hemerythrin"/>
    <property type="match status" value="1"/>
</dbReference>
<dbReference type="Proteomes" id="UP000054477">
    <property type="component" value="Unassembled WGS sequence"/>
</dbReference>
<dbReference type="CDD" id="cd12108">
    <property type="entry name" value="Hr-like"/>
    <property type="match status" value="1"/>
</dbReference>
<dbReference type="EMBL" id="KN838539">
    <property type="protein sequence ID" value="KIK09217.1"/>
    <property type="molecule type" value="Genomic_DNA"/>
</dbReference>
<gene>
    <name evidence="2" type="ORF">K443DRAFT_671703</name>
</gene>
<dbReference type="PANTHER" id="PTHR38048">
    <property type="entry name" value="EXPRESSED PROTEIN"/>
    <property type="match status" value="1"/>
</dbReference>
<dbReference type="Gene3D" id="1.20.120.520">
    <property type="entry name" value="nmb1532 protein domain like"/>
    <property type="match status" value="1"/>
</dbReference>
<dbReference type="PANTHER" id="PTHR38048:SF1">
    <property type="entry name" value="HEMERYTHRIN-LIKE DOMAIN-CONTAINING PROTEIN"/>
    <property type="match status" value="1"/>
</dbReference>
<protein>
    <recommendedName>
        <fullName evidence="1">Hemerythrin-like domain-containing protein</fullName>
    </recommendedName>
</protein>
<reference evidence="3" key="2">
    <citation type="submission" date="2015-01" db="EMBL/GenBank/DDBJ databases">
        <title>Evolutionary Origins and Diversification of the Mycorrhizal Mutualists.</title>
        <authorList>
            <consortium name="DOE Joint Genome Institute"/>
            <consortium name="Mycorrhizal Genomics Consortium"/>
            <person name="Kohler A."/>
            <person name="Kuo A."/>
            <person name="Nagy L.G."/>
            <person name="Floudas D."/>
            <person name="Copeland A."/>
            <person name="Barry K.W."/>
            <person name="Cichocki N."/>
            <person name="Veneault-Fourrey C."/>
            <person name="LaButti K."/>
            <person name="Lindquist E.A."/>
            <person name="Lipzen A."/>
            <person name="Lundell T."/>
            <person name="Morin E."/>
            <person name="Murat C."/>
            <person name="Riley R."/>
            <person name="Ohm R."/>
            <person name="Sun H."/>
            <person name="Tunlid A."/>
            <person name="Henrissat B."/>
            <person name="Grigoriev I.V."/>
            <person name="Hibbett D.S."/>
            <person name="Martin F."/>
        </authorList>
    </citation>
    <scope>NUCLEOTIDE SEQUENCE [LARGE SCALE GENOMIC DNA]</scope>
    <source>
        <strain evidence="3">LaAM-08-1</strain>
    </source>
</reference>
<evidence type="ECO:0000313" key="3">
    <source>
        <dbReference type="Proteomes" id="UP000054477"/>
    </source>
</evidence>
<dbReference type="HOGENOM" id="CLU_074846_2_1_1"/>
<dbReference type="STRING" id="1095629.A0A0C9YFN0"/>
<reference evidence="2 3" key="1">
    <citation type="submission" date="2014-04" db="EMBL/GenBank/DDBJ databases">
        <authorList>
            <consortium name="DOE Joint Genome Institute"/>
            <person name="Kuo A."/>
            <person name="Kohler A."/>
            <person name="Nagy L.G."/>
            <person name="Floudas D."/>
            <person name="Copeland A."/>
            <person name="Barry K.W."/>
            <person name="Cichocki N."/>
            <person name="Veneault-Fourrey C."/>
            <person name="LaButti K."/>
            <person name="Lindquist E.A."/>
            <person name="Lipzen A."/>
            <person name="Lundell T."/>
            <person name="Morin E."/>
            <person name="Murat C."/>
            <person name="Sun H."/>
            <person name="Tunlid A."/>
            <person name="Henrissat B."/>
            <person name="Grigoriev I.V."/>
            <person name="Hibbett D.S."/>
            <person name="Martin F."/>
            <person name="Nordberg H.P."/>
            <person name="Cantor M.N."/>
            <person name="Hua S.X."/>
        </authorList>
    </citation>
    <scope>NUCLEOTIDE SEQUENCE [LARGE SCALE GENOMIC DNA]</scope>
    <source>
        <strain evidence="2 3">LaAM-08-1</strain>
    </source>
</reference>
<proteinExistence type="predicted"/>
<name>A0A0C9YFN0_9AGAR</name>
<organism evidence="2 3">
    <name type="scientific">Laccaria amethystina LaAM-08-1</name>
    <dbReference type="NCBI Taxonomy" id="1095629"/>
    <lineage>
        <taxon>Eukaryota</taxon>
        <taxon>Fungi</taxon>
        <taxon>Dikarya</taxon>
        <taxon>Basidiomycota</taxon>
        <taxon>Agaricomycotina</taxon>
        <taxon>Agaricomycetes</taxon>
        <taxon>Agaricomycetidae</taxon>
        <taxon>Agaricales</taxon>
        <taxon>Agaricineae</taxon>
        <taxon>Hydnangiaceae</taxon>
        <taxon>Laccaria</taxon>
    </lineage>
</organism>
<keyword evidence="3" id="KW-1185">Reference proteome</keyword>
<dbReference type="OrthoDB" id="10044044at2759"/>
<accession>A0A0C9YFN0</accession>
<evidence type="ECO:0000313" key="2">
    <source>
        <dbReference type="EMBL" id="KIK09217.1"/>
    </source>
</evidence>
<feature type="domain" description="Hemerythrin-like" evidence="1">
    <location>
        <begin position="1"/>
        <end position="80"/>
    </location>
</feature>
<evidence type="ECO:0000259" key="1">
    <source>
        <dbReference type="Pfam" id="PF01814"/>
    </source>
</evidence>
<dbReference type="AlphaFoldDB" id="A0A0C9YFN0"/>
<dbReference type="InterPro" id="IPR053206">
    <property type="entry name" value="Dimeric_xanthone_biosynth"/>
</dbReference>